<evidence type="ECO:0000313" key="4">
    <source>
        <dbReference type="Proteomes" id="UP000478892"/>
    </source>
</evidence>
<dbReference type="SUPFAM" id="SSF54106">
    <property type="entry name" value="LysM domain"/>
    <property type="match status" value="1"/>
</dbReference>
<sequence length="225" mass="23571">MKKLTFGLVCLTYASMTTAQEYTVKDGDTLRAISAVQLGNSGKWQEICDLNTAVIATCDLIFPGMVLVMPGAEQSDFDGVSRQLAGADLSKALSADNTGFTISPMDNGAKISGAPEQVSPGGRPGIFVALGKKFEEAASGDTVKVTVTIEAENPGLFSAAYSTSDVGNSGWQSMQFQKGESSLSFNYAVPKLKNGNDDFVGVLPDPEATGQAITITAIEVEILPQ</sequence>
<dbReference type="InterPro" id="IPR036779">
    <property type="entry name" value="LysM_dom_sf"/>
</dbReference>
<keyword evidence="4" id="KW-1185">Reference proteome</keyword>
<dbReference type="EMBL" id="WQLV01000025">
    <property type="protein sequence ID" value="MVO18568.1"/>
    <property type="molecule type" value="Genomic_DNA"/>
</dbReference>
<feature type="chain" id="PRO_5026952194" evidence="1">
    <location>
        <begin position="20"/>
        <end position="225"/>
    </location>
</feature>
<reference evidence="3 4" key="1">
    <citation type="submission" date="2019-12" db="EMBL/GenBank/DDBJ databases">
        <authorList>
            <person name="Zhang Y.-J."/>
        </authorList>
    </citation>
    <scope>NUCLEOTIDE SEQUENCE [LARGE SCALE GENOMIC DNA]</scope>
    <source>
        <strain evidence="3 4">CY05</strain>
    </source>
</reference>
<protein>
    <submittedName>
        <fullName evidence="3">LysM peptidoglycan-binding domain-containing protein</fullName>
    </submittedName>
</protein>
<name>A0A6L6WMV1_9RHOB</name>
<accession>A0A6L6WMV1</accession>
<feature type="domain" description="LysM" evidence="2">
    <location>
        <begin position="20"/>
        <end position="69"/>
    </location>
</feature>
<dbReference type="CDD" id="cd00118">
    <property type="entry name" value="LysM"/>
    <property type="match status" value="1"/>
</dbReference>
<proteinExistence type="predicted"/>
<comment type="caution">
    <text evidence="3">The sequence shown here is derived from an EMBL/GenBank/DDBJ whole genome shotgun (WGS) entry which is preliminary data.</text>
</comment>
<dbReference type="AlphaFoldDB" id="A0A6L6WMV1"/>
<dbReference type="Gene3D" id="3.10.350.10">
    <property type="entry name" value="LysM domain"/>
    <property type="match status" value="1"/>
</dbReference>
<dbReference type="RefSeq" id="WP_157024764.1">
    <property type="nucleotide sequence ID" value="NZ_WQLV01000025.1"/>
</dbReference>
<feature type="signal peptide" evidence="1">
    <location>
        <begin position="1"/>
        <end position="19"/>
    </location>
</feature>
<gene>
    <name evidence="3" type="ORF">GO984_22415</name>
</gene>
<keyword evidence="1" id="KW-0732">Signal</keyword>
<dbReference type="SMART" id="SM00257">
    <property type="entry name" value="LysM"/>
    <property type="match status" value="1"/>
</dbReference>
<dbReference type="PROSITE" id="PS51782">
    <property type="entry name" value="LYSM"/>
    <property type="match status" value="1"/>
</dbReference>
<dbReference type="Proteomes" id="UP000478892">
    <property type="component" value="Unassembled WGS sequence"/>
</dbReference>
<dbReference type="Pfam" id="PF01476">
    <property type="entry name" value="LysM"/>
    <property type="match status" value="1"/>
</dbReference>
<evidence type="ECO:0000256" key="1">
    <source>
        <dbReference type="SAM" id="SignalP"/>
    </source>
</evidence>
<evidence type="ECO:0000313" key="3">
    <source>
        <dbReference type="EMBL" id="MVO18568.1"/>
    </source>
</evidence>
<evidence type="ECO:0000259" key="2">
    <source>
        <dbReference type="PROSITE" id="PS51782"/>
    </source>
</evidence>
<organism evidence="3 4">
    <name type="scientific">Parasedimentitalea huanghaiensis</name>
    <dbReference type="NCBI Taxonomy" id="2682100"/>
    <lineage>
        <taxon>Bacteria</taxon>
        <taxon>Pseudomonadati</taxon>
        <taxon>Pseudomonadota</taxon>
        <taxon>Alphaproteobacteria</taxon>
        <taxon>Rhodobacterales</taxon>
        <taxon>Paracoccaceae</taxon>
        <taxon>Parasedimentitalea</taxon>
    </lineage>
</organism>
<dbReference type="InterPro" id="IPR018392">
    <property type="entry name" value="LysM"/>
</dbReference>